<evidence type="ECO:0000313" key="8">
    <source>
        <dbReference type="Proteomes" id="UP000241890"/>
    </source>
</evidence>
<evidence type="ECO:0000256" key="2">
    <source>
        <dbReference type="ARBA" id="ARBA00022737"/>
    </source>
</evidence>
<dbReference type="PROSITE" id="PS50294">
    <property type="entry name" value="WD_REPEATS_REGION"/>
    <property type="match status" value="2"/>
</dbReference>
<dbReference type="InterPro" id="IPR015943">
    <property type="entry name" value="WD40/YVTN_repeat-like_dom_sf"/>
</dbReference>
<accession>A0A2R5G7B8</accession>
<dbReference type="InterPro" id="IPR036322">
    <property type="entry name" value="WD40_repeat_dom_sf"/>
</dbReference>
<dbReference type="PANTHER" id="PTHR47822:SF2">
    <property type="entry name" value="F-BOX AND WD-40 DOMAIN PROTEIN 7"/>
    <property type="match status" value="1"/>
</dbReference>
<keyword evidence="2" id="KW-0677">Repeat</keyword>
<dbReference type="InterPro" id="IPR019775">
    <property type="entry name" value="WD40_repeat_CS"/>
</dbReference>
<dbReference type="GO" id="GO:0006313">
    <property type="term" value="P:DNA transposition"/>
    <property type="evidence" value="ECO:0007669"/>
    <property type="project" value="InterPro"/>
</dbReference>
<feature type="compositionally biased region" description="Basic and acidic residues" evidence="4">
    <location>
        <begin position="1307"/>
        <end position="1326"/>
    </location>
</feature>
<dbReference type="InParanoid" id="A0A2R5G7B8"/>
<keyword evidence="5" id="KW-0472">Membrane</keyword>
<feature type="transmembrane region" description="Helical" evidence="5">
    <location>
        <begin position="70"/>
        <end position="93"/>
    </location>
</feature>
<gene>
    <name evidence="7" type="ORF">FCC1311_026462</name>
</gene>
<evidence type="ECO:0000313" key="7">
    <source>
        <dbReference type="EMBL" id="GBG26425.1"/>
    </source>
</evidence>
<dbReference type="PROSITE" id="PS50082">
    <property type="entry name" value="WD_REPEATS_2"/>
    <property type="match status" value="3"/>
</dbReference>
<feature type="compositionally biased region" description="Acidic residues" evidence="4">
    <location>
        <begin position="792"/>
        <end position="801"/>
    </location>
</feature>
<keyword evidence="8" id="KW-1185">Reference proteome</keyword>
<evidence type="ECO:0000259" key="6">
    <source>
        <dbReference type="Pfam" id="PF01609"/>
    </source>
</evidence>
<feature type="region of interest" description="Disordered" evidence="4">
    <location>
        <begin position="1299"/>
        <end position="1326"/>
    </location>
</feature>
<keyword evidence="1 3" id="KW-0853">WD repeat</keyword>
<dbReference type="Proteomes" id="UP000241890">
    <property type="component" value="Unassembled WGS sequence"/>
</dbReference>
<dbReference type="OrthoDB" id="10251741at2759"/>
<dbReference type="PROSITE" id="PS00678">
    <property type="entry name" value="WD_REPEATS_1"/>
    <property type="match status" value="1"/>
</dbReference>
<dbReference type="Pfam" id="PF00400">
    <property type="entry name" value="WD40"/>
    <property type="match status" value="3"/>
</dbReference>
<dbReference type="Pfam" id="PF01609">
    <property type="entry name" value="DDE_Tnp_1"/>
    <property type="match status" value="1"/>
</dbReference>
<keyword evidence="5" id="KW-1133">Transmembrane helix</keyword>
<dbReference type="GO" id="GO:0004803">
    <property type="term" value="F:transposase activity"/>
    <property type="evidence" value="ECO:0007669"/>
    <property type="project" value="InterPro"/>
</dbReference>
<sequence length="1326" mass="147648">MGWLYDDLVRNKTNTIIVDDAFVETETFRRMRIAQQLLSCVLVVVLVVTLRILVAASMKQLLPKPKRSMLRILITNVAIMTACAASTLFLSFANFEETSWNAIGSRKYNSNGKNPQLGLYNPIATWTARNHSLLDITLMEQGVAAQRLRDAGLPSWVEIHEWRDAEVKEMYPVFEEDVLQKHSWKRVTKKRALSLGWAFHASATNAWYQKIQGKRPSYVWVFEDDVGFSGDLSVLFAAMKESKADLLAHNCHPLDPSFFWRRMVSDAFNQAIPLKKRLYVREHVERFSARFLDGLHDQAANHGIVAWSEVSIPSICQYLNMTIGQIDKNYISVQNYGNAVRITESEWNAILTKNSTEGRHVRGATLPSKLKWTANPVPDVYHLEFLEDARDEMFLNSMKMHCEDIVATLKAQLESVPGFTQRKPSSSLDWIFPVFFVLAKDTINQLVDWTKTRLCQSDCEPIDTTEMLIFLGAFLTTQLHGITLEESMKIYNKPTVNIHISLDGSERSPTQYIRKPKLETSRFRDILRHLSAVDPELSVGHPSHTFSNTTDIVDNMRAFESHLFRTSRMIATSAHQHIVIDDELVGSRSAGVQKREQSLRKAGKGGVKNDCAADALFHIMYAVRHCAREYNQTSAVRALLNECDEPFNEPGALRQCSITADRGYSKLELWKDVMAKSASFIMTSNSSSDPFMSLDTQLRKTKRRERNKRVTGQSSNFVATVESVAQRAARAGLNFENSIIIDDNARLGREIFTATAQVDVEGQRKTLNAIAFRDYQGKVVDSVSRVIRSTEDNDEEDDDDGEKSTAPKDAKLDEPPDNDCEDDINSDGNSIGEDTDSEDENTQELGDVVVVGAPSRITRASTSDIERTVEDLMGSWFFTRGVVTKDMETGALNERNLFNEMQNQDWCKELYEVGLLARVDYPFLAVSADAVAKVRRPNTTPSSQVIHQAMTLCELDERAHDTMSDAGLSKRLVPLFTVSDNPSEVFSTRFSPDGKLLAAGCGDGTVRVYNASTGRLAYELKNGKGREAMPVTGIRFRPLGASKTKNVLLAVNADGSVSHWHVTSGKCLHTIKHEDNQLFCVDYRPDGAVFATAGKDFTVRVYDEATKTLMTEMRSGVGLTTPGHSNRVFSLKFNPTDPNTLISGGWDNTVQIWDLRVEQAVRSIYGPHVCGDAVDIYDNTIVTGSWRTKNQLELWDYGSGERKCEIPWNQSVVHSTTPAMLYCAQFSKGSANLIAAGGTGSNEAKVFDRSAGNKLIGTVAGLSRGVFTVDFDPFGTRLAVAGGDTAVRVLGIETKQGDVGGPAGYGDVDRSYEGKDAGPIEGKDYA</sequence>
<dbReference type="CDD" id="cd00200">
    <property type="entry name" value="WD40"/>
    <property type="match status" value="1"/>
</dbReference>
<dbReference type="PANTHER" id="PTHR47822">
    <property type="entry name" value="CARBOHYDRATE BINDING DOMAIN CONTAINING PROTEIN"/>
    <property type="match status" value="1"/>
</dbReference>
<feature type="repeat" description="WD" evidence="3">
    <location>
        <begin position="1071"/>
        <end position="1112"/>
    </location>
</feature>
<evidence type="ECO:0000256" key="3">
    <source>
        <dbReference type="PROSITE-ProRule" id="PRU00221"/>
    </source>
</evidence>
<feature type="repeat" description="WD" evidence="3">
    <location>
        <begin position="1121"/>
        <end position="1163"/>
    </location>
</feature>
<evidence type="ECO:0000256" key="1">
    <source>
        <dbReference type="ARBA" id="ARBA00022574"/>
    </source>
</evidence>
<feature type="compositionally biased region" description="Basic and acidic residues" evidence="4">
    <location>
        <begin position="802"/>
        <end position="814"/>
    </location>
</feature>
<dbReference type="SUPFAM" id="SSF50978">
    <property type="entry name" value="WD40 repeat-like"/>
    <property type="match status" value="1"/>
</dbReference>
<feature type="compositionally biased region" description="Acidic residues" evidence="4">
    <location>
        <begin position="833"/>
        <end position="842"/>
    </location>
</feature>
<evidence type="ECO:0000256" key="4">
    <source>
        <dbReference type="SAM" id="MobiDB-lite"/>
    </source>
</evidence>
<dbReference type="InterPro" id="IPR002559">
    <property type="entry name" value="Transposase_11"/>
</dbReference>
<organism evidence="7 8">
    <name type="scientific">Hondaea fermentalgiana</name>
    <dbReference type="NCBI Taxonomy" id="2315210"/>
    <lineage>
        <taxon>Eukaryota</taxon>
        <taxon>Sar</taxon>
        <taxon>Stramenopiles</taxon>
        <taxon>Bigyra</taxon>
        <taxon>Labyrinthulomycetes</taxon>
        <taxon>Thraustochytrida</taxon>
        <taxon>Thraustochytriidae</taxon>
        <taxon>Hondaea</taxon>
    </lineage>
</organism>
<dbReference type="EMBL" id="BEYU01000020">
    <property type="protein sequence ID" value="GBG26425.1"/>
    <property type="molecule type" value="Genomic_DNA"/>
</dbReference>
<keyword evidence="5" id="KW-0812">Transmembrane</keyword>
<feature type="domain" description="Transposase IS4-like" evidence="6">
    <location>
        <begin position="574"/>
        <end position="708"/>
    </location>
</feature>
<feature type="region of interest" description="Disordered" evidence="4">
    <location>
        <begin position="788"/>
        <end position="849"/>
    </location>
</feature>
<dbReference type="GO" id="GO:0003677">
    <property type="term" value="F:DNA binding"/>
    <property type="evidence" value="ECO:0007669"/>
    <property type="project" value="InterPro"/>
</dbReference>
<feature type="transmembrane region" description="Helical" evidence="5">
    <location>
        <begin position="33"/>
        <end position="58"/>
    </location>
</feature>
<comment type="caution">
    <text evidence="7">The sequence shown here is derived from an EMBL/GenBank/DDBJ whole genome shotgun (WGS) entry which is preliminary data.</text>
</comment>
<dbReference type="InterPro" id="IPR001680">
    <property type="entry name" value="WD40_rpt"/>
</dbReference>
<name>A0A2R5G7B8_9STRA</name>
<dbReference type="Gene3D" id="2.130.10.10">
    <property type="entry name" value="YVTN repeat-like/Quinoprotein amine dehydrogenase"/>
    <property type="match status" value="2"/>
</dbReference>
<reference evidence="7 8" key="1">
    <citation type="submission" date="2017-12" db="EMBL/GenBank/DDBJ databases">
        <title>Sequencing, de novo assembly and annotation of complete genome of a new Thraustochytrid species, strain FCC1311.</title>
        <authorList>
            <person name="Sedici K."/>
            <person name="Godart F."/>
            <person name="Aiese Cigliano R."/>
            <person name="Sanseverino W."/>
            <person name="Barakat M."/>
            <person name="Ortet P."/>
            <person name="Marechal E."/>
            <person name="Cagnac O."/>
            <person name="Amato A."/>
        </authorList>
    </citation>
    <scope>NUCLEOTIDE SEQUENCE [LARGE SCALE GENOMIC DNA]</scope>
</reference>
<feature type="compositionally biased region" description="Acidic residues" evidence="4">
    <location>
        <begin position="815"/>
        <end position="825"/>
    </location>
</feature>
<protein>
    <submittedName>
        <fullName evidence="7">WD repeat-containing protein 5</fullName>
    </submittedName>
</protein>
<dbReference type="SMART" id="SM00320">
    <property type="entry name" value="WD40"/>
    <property type="match status" value="6"/>
</dbReference>
<evidence type="ECO:0000256" key="5">
    <source>
        <dbReference type="SAM" id="Phobius"/>
    </source>
</evidence>
<feature type="repeat" description="WD" evidence="3">
    <location>
        <begin position="978"/>
        <end position="1019"/>
    </location>
</feature>
<proteinExistence type="predicted"/>